<dbReference type="RefSeq" id="WP_285611616.1">
    <property type="nucleotide sequence ID" value="NZ_BSSD01000006.1"/>
</dbReference>
<keyword evidence="5" id="KW-1185">Reference proteome</keyword>
<keyword evidence="1" id="KW-0723">Serine/threonine-protein kinase</keyword>
<dbReference type="Proteomes" id="UP001165042">
    <property type="component" value="Unassembled WGS sequence"/>
</dbReference>
<keyword evidence="1" id="KW-0808">Transferase</keyword>
<evidence type="ECO:0000259" key="3">
    <source>
        <dbReference type="Pfam" id="PF14417"/>
    </source>
</evidence>
<name>A0A9W6QLR7_9PSEU</name>
<dbReference type="InterPro" id="IPR036890">
    <property type="entry name" value="HATPase_C_sf"/>
</dbReference>
<sequence>MSGTPDHVALCYADDTELLGCGVPFLTDGLDRGDAVLLALDPPRAELVLAAVNRPDKVTVVSTDLQYVRPAVAIKSYSEMFAQLIDGGASAVRLLGEIPELALSTAWDVWARYEAAVTYAYDRFPLLSMCAYDTRTTPAWVLEDVAKTHSLVAHPGQGNLDNPGYVQPLSFLATTRPVVPYPIQAGPPAIELVDPTPAEARTAVTTLAAASLRPDDLDDLVVSVSEVVSNAIKYGKPPVTLTLWPGPHHAVVTIHDNGPGPTDPFAGLIPTPTPTGGGYGLWIAHQLCHHVALTRTPTSYTTRLTMGDPHHP</sequence>
<dbReference type="Pfam" id="PF13581">
    <property type="entry name" value="HATPase_c_2"/>
    <property type="match status" value="1"/>
</dbReference>
<proteinExistence type="predicted"/>
<dbReference type="NCBIfam" id="NF041045">
    <property type="entry name" value="RsbA_anti_sig"/>
    <property type="match status" value="1"/>
</dbReference>
<dbReference type="GO" id="GO:0004674">
    <property type="term" value="F:protein serine/threonine kinase activity"/>
    <property type="evidence" value="ECO:0007669"/>
    <property type="project" value="UniProtKB-KW"/>
</dbReference>
<dbReference type="CDD" id="cd16936">
    <property type="entry name" value="HATPase_RsbW-like"/>
    <property type="match status" value="1"/>
</dbReference>
<evidence type="ECO:0000313" key="5">
    <source>
        <dbReference type="Proteomes" id="UP001165042"/>
    </source>
</evidence>
<dbReference type="EMBL" id="BSSD01000006">
    <property type="protein sequence ID" value="GLW93256.1"/>
    <property type="molecule type" value="Genomic_DNA"/>
</dbReference>
<comment type="caution">
    <text evidence="4">The sequence shown here is derived from an EMBL/GenBank/DDBJ whole genome shotgun (WGS) entry which is preliminary data.</text>
</comment>
<dbReference type="PANTHER" id="PTHR35526:SF3">
    <property type="entry name" value="ANTI-SIGMA-F FACTOR RSBW"/>
    <property type="match status" value="1"/>
</dbReference>
<evidence type="ECO:0000256" key="1">
    <source>
        <dbReference type="ARBA" id="ARBA00022527"/>
    </source>
</evidence>
<feature type="domain" description="MEDS" evidence="3">
    <location>
        <begin position="6"/>
        <end position="149"/>
    </location>
</feature>
<keyword evidence="1" id="KW-0418">Kinase</keyword>
<dbReference type="AlphaFoldDB" id="A0A9W6QLR7"/>
<dbReference type="InterPro" id="IPR047718">
    <property type="entry name" value="RsbA-like_anti_sig"/>
</dbReference>
<evidence type="ECO:0000313" key="4">
    <source>
        <dbReference type="EMBL" id="GLW93256.1"/>
    </source>
</evidence>
<evidence type="ECO:0008006" key="6">
    <source>
        <dbReference type="Google" id="ProtNLM"/>
    </source>
</evidence>
<accession>A0A9W6QLR7</accession>
<dbReference type="InterPro" id="IPR025847">
    <property type="entry name" value="MEDS_domain"/>
</dbReference>
<dbReference type="InterPro" id="IPR003594">
    <property type="entry name" value="HATPase_dom"/>
</dbReference>
<dbReference type="InterPro" id="IPR050267">
    <property type="entry name" value="Anti-sigma-factor_SerPK"/>
</dbReference>
<protein>
    <recommendedName>
        <fullName evidence="6">Anti-sigma regulatory factor (Ser/Thr protein kinase)</fullName>
    </recommendedName>
</protein>
<evidence type="ECO:0000259" key="2">
    <source>
        <dbReference type="Pfam" id="PF13581"/>
    </source>
</evidence>
<dbReference type="SUPFAM" id="SSF55874">
    <property type="entry name" value="ATPase domain of HSP90 chaperone/DNA topoisomerase II/histidine kinase"/>
    <property type="match status" value="1"/>
</dbReference>
<organism evidence="4 5">
    <name type="scientific">Actinokineospora globicatena</name>
    <dbReference type="NCBI Taxonomy" id="103729"/>
    <lineage>
        <taxon>Bacteria</taxon>
        <taxon>Bacillati</taxon>
        <taxon>Actinomycetota</taxon>
        <taxon>Actinomycetes</taxon>
        <taxon>Pseudonocardiales</taxon>
        <taxon>Pseudonocardiaceae</taxon>
        <taxon>Actinokineospora</taxon>
    </lineage>
</organism>
<dbReference type="Gene3D" id="3.30.565.10">
    <property type="entry name" value="Histidine kinase-like ATPase, C-terminal domain"/>
    <property type="match status" value="1"/>
</dbReference>
<reference evidence="4" key="1">
    <citation type="submission" date="2023-02" db="EMBL/GenBank/DDBJ databases">
        <title>Actinokineospora globicatena NBRC 15670.</title>
        <authorList>
            <person name="Ichikawa N."/>
            <person name="Sato H."/>
            <person name="Tonouchi N."/>
        </authorList>
    </citation>
    <scope>NUCLEOTIDE SEQUENCE</scope>
    <source>
        <strain evidence="4">NBRC 15670</strain>
    </source>
</reference>
<gene>
    <name evidence="4" type="ORF">Aglo03_40720</name>
</gene>
<dbReference type="Pfam" id="PF14417">
    <property type="entry name" value="MEDS"/>
    <property type="match status" value="1"/>
</dbReference>
<dbReference type="PANTHER" id="PTHR35526">
    <property type="entry name" value="ANTI-SIGMA-F FACTOR RSBW-RELATED"/>
    <property type="match status" value="1"/>
</dbReference>
<feature type="domain" description="Histidine kinase/HSP90-like ATPase" evidence="2">
    <location>
        <begin position="199"/>
        <end position="305"/>
    </location>
</feature>